<dbReference type="SUPFAM" id="SSF53590">
    <property type="entry name" value="Nucleoside hydrolase"/>
    <property type="match status" value="1"/>
</dbReference>
<evidence type="ECO:0000313" key="6">
    <source>
        <dbReference type="Proteomes" id="UP000234382"/>
    </source>
</evidence>
<proteinExistence type="predicted"/>
<dbReference type="Gene3D" id="3.90.245.10">
    <property type="entry name" value="Ribonucleoside hydrolase-like"/>
    <property type="match status" value="1"/>
</dbReference>
<dbReference type="InterPro" id="IPR036452">
    <property type="entry name" value="Ribo_hydro-like"/>
</dbReference>
<evidence type="ECO:0000256" key="2">
    <source>
        <dbReference type="ARBA" id="ARBA00023295"/>
    </source>
</evidence>
<evidence type="ECO:0000313" key="5">
    <source>
        <dbReference type="EMBL" id="SMX74894.1"/>
    </source>
</evidence>
<dbReference type="Proteomes" id="UP000234382">
    <property type="component" value="Unassembled WGS sequence"/>
</dbReference>
<keyword evidence="1 5" id="KW-0378">Hydrolase</keyword>
<dbReference type="InterPro" id="IPR023186">
    <property type="entry name" value="IUNH"/>
</dbReference>
<dbReference type="GO" id="GO:0045437">
    <property type="term" value="F:uridine nucleosidase activity"/>
    <property type="evidence" value="ECO:0007669"/>
    <property type="project" value="UniProtKB-ARBA"/>
</dbReference>
<dbReference type="RefSeq" id="WP_101544785.1">
    <property type="nucleotide sequence ID" value="NZ_FXYX01000004.1"/>
</dbReference>
<reference evidence="6" key="1">
    <citation type="submission" date="2017-03" db="EMBL/GenBank/DDBJ databases">
        <authorList>
            <person name="Monnet C."/>
        </authorList>
    </citation>
    <scope>NUCLEOTIDE SEQUENCE [LARGE SCALE GENOMIC DNA]</scope>
    <source>
        <strain evidence="6">ATCC 49514</strain>
    </source>
</reference>
<dbReference type="PROSITE" id="PS01247">
    <property type="entry name" value="IUNH"/>
    <property type="match status" value="1"/>
</dbReference>
<dbReference type="GO" id="GO:0008477">
    <property type="term" value="F:purine nucleosidase activity"/>
    <property type="evidence" value="ECO:0007669"/>
    <property type="project" value="UniProtKB-EC"/>
</dbReference>
<accession>A0A2H1II96</accession>
<keyword evidence="2 5" id="KW-0326">Glycosidase</keyword>
<dbReference type="EC" id="3.2.2.1" evidence="5"/>
<dbReference type="InterPro" id="IPR015910">
    <property type="entry name" value="I/U_nuclsd_hydro_CS"/>
</dbReference>
<sequence>MPSTLPLFLDCDPGIDDAIALAYLSCQNDVDVIGIAATGGNVATSQVVENTRGWLSLAGRSDIPVHAGHALPLARQTPQTAPDEGLEYADLTHGETGRGYAHLPAPIDPVSSVSAAQAWVDAAHAHPGQLLGVVIGPATNLALALDIDPELPRLFKRLFIMGGAFNYRGNTHPTTEWNVTFDPESTSKVLSAFSTAHTNGRLKHLPVIAPIEATEAVEMTPDRLTEIRNGAKASGQPWQAMVAELSEALRFYFEFHESDGLGYLAHIHDPFVLACALSWARQTTVASTGAEPEEPNTDAQDTAATAPVRGAAGQLPWATTRWAPVDVELTGTLTRGETVADWLGRWGRPVNAEIIRTIDASAFLDHLSTTLMKGPLA</sequence>
<evidence type="ECO:0000256" key="3">
    <source>
        <dbReference type="SAM" id="MobiDB-lite"/>
    </source>
</evidence>
<protein>
    <submittedName>
        <fullName evidence="5">Pyrimidine-specific ribonucleoside hydrolase</fullName>
        <ecNumber evidence="5">3.2.2.1</ecNumber>
    </submittedName>
</protein>
<feature type="region of interest" description="Disordered" evidence="3">
    <location>
        <begin position="286"/>
        <end position="305"/>
    </location>
</feature>
<dbReference type="EMBL" id="FXYX01000004">
    <property type="protein sequence ID" value="SMX74894.1"/>
    <property type="molecule type" value="Genomic_DNA"/>
</dbReference>
<evidence type="ECO:0000259" key="4">
    <source>
        <dbReference type="Pfam" id="PF01156"/>
    </source>
</evidence>
<name>A0A2H1II96_9MICO</name>
<dbReference type="GO" id="GO:0006152">
    <property type="term" value="P:purine nucleoside catabolic process"/>
    <property type="evidence" value="ECO:0007669"/>
    <property type="project" value="TreeGrafter"/>
</dbReference>
<organism evidence="5 6">
    <name type="scientific">Brevibacterium iodinum ATCC 49514</name>
    <dbReference type="NCBI Taxonomy" id="1255616"/>
    <lineage>
        <taxon>Bacteria</taxon>
        <taxon>Bacillati</taxon>
        <taxon>Actinomycetota</taxon>
        <taxon>Actinomycetes</taxon>
        <taxon>Micrococcales</taxon>
        <taxon>Brevibacteriaceae</taxon>
        <taxon>Brevibacterium</taxon>
    </lineage>
</organism>
<dbReference type="InterPro" id="IPR001910">
    <property type="entry name" value="Inosine/uridine_hydrolase_dom"/>
</dbReference>
<dbReference type="Pfam" id="PF01156">
    <property type="entry name" value="IU_nuc_hydro"/>
    <property type="match status" value="1"/>
</dbReference>
<dbReference type="AlphaFoldDB" id="A0A2H1II96"/>
<evidence type="ECO:0000256" key="1">
    <source>
        <dbReference type="ARBA" id="ARBA00022801"/>
    </source>
</evidence>
<dbReference type="PANTHER" id="PTHR12304:SF4">
    <property type="entry name" value="URIDINE NUCLEOSIDASE"/>
    <property type="match status" value="1"/>
</dbReference>
<keyword evidence="6" id="KW-1185">Reference proteome</keyword>
<gene>
    <name evidence="5" type="ORF">BI49514_00974</name>
</gene>
<feature type="domain" description="Inosine/uridine-preferring nucleoside hydrolase" evidence="4">
    <location>
        <begin position="8"/>
        <end position="365"/>
    </location>
</feature>
<dbReference type="PANTHER" id="PTHR12304">
    <property type="entry name" value="INOSINE-URIDINE PREFERRING NUCLEOSIDE HYDROLASE"/>
    <property type="match status" value="1"/>
</dbReference>
<dbReference type="GO" id="GO:0005829">
    <property type="term" value="C:cytosol"/>
    <property type="evidence" value="ECO:0007669"/>
    <property type="project" value="TreeGrafter"/>
</dbReference>